<comment type="caution">
    <text evidence="3">The sequence shown here is derived from an EMBL/GenBank/DDBJ whole genome shotgun (WGS) entry which is preliminary data.</text>
</comment>
<reference evidence="3" key="1">
    <citation type="submission" date="2022-07" db="EMBL/GenBank/DDBJ databases">
        <title>The genome of Lyophyllum shimeji provides insight into the initial evolution of ectomycorrhizal fungal genome.</title>
        <authorList>
            <person name="Kobayashi Y."/>
            <person name="Shibata T."/>
            <person name="Hirakawa H."/>
            <person name="Shigenobu S."/>
            <person name="Nishiyama T."/>
            <person name="Yamada A."/>
            <person name="Hasebe M."/>
            <person name="Kawaguchi M."/>
        </authorList>
    </citation>
    <scope>NUCLEOTIDE SEQUENCE</scope>
    <source>
        <strain evidence="3">AT787</strain>
    </source>
</reference>
<keyword evidence="4" id="KW-1185">Reference proteome</keyword>
<dbReference type="Proteomes" id="UP001063166">
    <property type="component" value="Unassembled WGS sequence"/>
</dbReference>
<evidence type="ECO:0000259" key="2">
    <source>
        <dbReference type="Pfam" id="PF20415"/>
    </source>
</evidence>
<protein>
    <recommendedName>
        <fullName evidence="2">DUF6699 domain-containing protein</fullName>
    </recommendedName>
</protein>
<accession>A0A9P3PG49</accession>
<evidence type="ECO:0000313" key="3">
    <source>
        <dbReference type="EMBL" id="GLB34879.1"/>
    </source>
</evidence>
<sequence>MACCSRPRTRSQRYRQISRPVHRRPDHLPAFSPAWQPLPAAPPRPAHIPSVPNHGSAWLWNPPIDYRRPQQNFFNCHFSTTPCHPWLCSPVPSLPIIPIQYHQDVSDTPNHRRNRIRRRPRPVRMPPPLSVFNPPTRTELPVFNFPQPLQHQWPQTPSDQRTPPRPQHLLSPSPFPPDPRNVHEVLLHPILGKQPNGTPHTRWILSQNPFTSSRWDDYSMPPVLHPGAFWYHQQATHPPCARIEITYTHRALGPLAQRQAHILVNPRPGRLEITVMDILQAIYDHFMTPLIQIEVDQTSQEERNTIAEGWGHRRAIHLGHADPWDHSRRVDALGTRTRFGGLRSVSSQNGTTVLQMDLLSSLTL</sequence>
<dbReference type="Pfam" id="PF20415">
    <property type="entry name" value="DUF6699"/>
    <property type="match status" value="1"/>
</dbReference>
<proteinExistence type="predicted"/>
<dbReference type="InterPro" id="IPR046522">
    <property type="entry name" value="DUF6699"/>
</dbReference>
<evidence type="ECO:0000256" key="1">
    <source>
        <dbReference type="SAM" id="MobiDB-lite"/>
    </source>
</evidence>
<dbReference type="EMBL" id="BRPK01000002">
    <property type="protein sequence ID" value="GLB34879.1"/>
    <property type="molecule type" value="Genomic_DNA"/>
</dbReference>
<gene>
    <name evidence="3" type="ORF">LshimejAT787_0204440</name>
</gene>
<dbReference type="OrthoDB" id="3241567at2759"/>
<feature type="region of interest" description="Disordered" evidence="1">
    <location>
        <begin position="147"/>
        <end position="176"/>
    </location>
</feature>
<name>A0A9P3PG49_LYOSH</name>
<feature type="compositionally biased region" description="Polar residues" evidence="1">
    <location>
        <begin position="147"/>
        <end position="161"/>
    </location>
</feature>
<evidence type="ECO:0000313" key="4">
    <source>
        <dbReference type="Proteomes" id="UP001063166"/>
    </source>
</evidence>
<dbReference type="AlphaFoldDB" id="A0A9P3PG49"/>
<organism evidence="3 4">
    <name type="scientific">Lyophyllum shimeji</name>
    <name type="common">Hon-shimeji</name>
    <name type="synonym">Tricholoma shimeji</name>
    <dbReference type="NCBI Taxonomy" id="47721"/>
    <lineage>
        <taxon>Eukaryota</taxon>
        <taxon>Fungi</taxon>
        <taxon>Dikarya</taxon>
        <taxon>Basidiomycota</taxon>
        <taxon>Agaricomycotina</taxon>
        <taxon>Agaricomycetes</taxon>
        <taxon>Agaricomycetidae</taxon>
        <taxon>Agaricales</taxon>
        <taxon>Tricholomatineae</taxon>
        <taxon>Lyophyllaceae</taxon>
        <taxon>Lyophyllum</taxon>
    </lineage>
</organism>
<feature type="domain" description="DUF6699" evidence="2">
    <location>
        <begin position="203"/>
        <end position="345"/>
    </location>
</feature>